<keyword evidence="4" id="KW-0547">Nucleotide-binding</keyword>
<dbReference type="SMART" id="SM00387">
    <property type="entry name" value="HATPase_c"/>
    <property type="match status" value="1"/>
</dbReference>
<dbReference type="EC" id="2.7.13.3" evidence="2"/>
<reference evidence="9 10" key="1">
    <citation type="submission" date="2019-03" db="EMBL/GenBank/DDBJ databases">
        <title>Efficiently degradation of phenoxyalkanoic acid herbicides by Cupriavidus oxalaticus strain X32.</title>
        <authorList>
            <person name="Sheng X."/>
        </authorList>
    </citation>
    <scope>NUCLEOTIDE SEQUENCE [LARGE SCALE GENOMIC DNA]</scope>
    <source>
        <strain evidence="9 10">X32</strain>
    </source>
</reference>
<evidence type="ECO:0000259" key="8">
    <source>
        <dbReference type="PROSITE" id="PS50109"/>
    </source>
</evidence>
<dbReference type="Pfam" id="PF13589">
    <property type="entry name" value="HATPase_c_3"/>
    <property type="match status" value="1"/>
</dbReference>
<keyword evidence="3" id="KW-0808">Transferase</keyword>
<protein>
    <recommendedName>
        <fullName evidence="2">histidine kinase</fullName>
        <ecNumber evidence="2">2.7.13.3</ecNumber>
    </recommendedName>
</protein>
<dbReference type="InterPro" id="IPR005467">
    <property type="entry name" value="His_kinase_dom"/>
</dbReference>
<dbReference type="PROSITE" id="PS50109">
    <property type="entry name" value="HIS_KIN"/>
    <property type="match status" value="1"/>
</dbReference>
<dbReference type="InterPro" id="IPR036890">
    <property type="entry name" value="HATPase_C_sf"/>
</dbReference>
<keyword evidence="5 9" id="KW-0418">Kinase</keyword>
<dbReference type="InterPro" id="IPR050980">
    <property type="entry name" value="2C_sensor_his_kinase"/>
</dbReference>
<evidence type="ECO:0000256" key="6">
    <source>
        <dbReference type="ARBA" id="ARBA00022840"/>
    </source>
</evidence>
<dbReference type="Pfam" id="PF02518">
    <property type="entry name" value="HATPase_c"/>
    <property type="match status" value="1"/>
</dbReference>
<accession>A0A4P7LLI3</accession>
<gene>
    <name evidence="9" type="ORF">E0W60_25945</name>
</gene>
<name>A0A4P7LLI3_9BURK</name>
<dbReference type="RefSeq" id="WP_135706027.1">
    <property type="nucleotide sequence ID" value="NZ_CP038635.1"/>
</dbReference>
<dbReference type="EMBL" id="CP038635">
    <property type="protein sequence ID" value="QBY54443.1"/>
    <property type="molecule type" value="Genomic_DNA"/>
</dbReference>
<organism evidence="9 10">
    <name type="scientific">Cupriavidus oxalaticus</name>
    <dbReference type="NCBI Taxonomy" id="96344"/>
    <lineage>
        <taxon>Bacteria</taxon>
        <taxon>Pseudomonadati</taxon>
        <taxon>Pseudomonadota</taxon>
        <taxon>Betaproteobacteria</taxon>
        <taxon>Burkholderiales</taxon>
        <taxon>Burkholderiaceae</taxon>
        <taxon>Cupriavidus</taxon>
    </lineage>
</organism>
<dbReference type="PRINTS" id="PR00344">
    <property type="entry name" value="BCTRLSENSOR"/>
</dbReference>
<proteinExistence type="predicted"/>
<dbReference type="Proteomes" id="UP000295294">
    <property type="component" value="Chromosome 2"/>
</dbReference>
<sequence length="786" mass="89199">MFRITARTVLELGSELISSDIIAFYELIKNGFDARSKTGVEVRFDIPLSRGSYQRLAKEVSSGGNLVELKKLIISALAPRASAAAVDGFREAIEAAENSEDLQDRLAEAQARYNTIVVADTGSGMSLDDLERSFLVIGTPSRKREVEAALRRGEREVPYLGEKGIGRLSAMRLGERLRVETARVEDSRLNFLEIDWQAFADIDAMLDQIPVSPTVGPHKPSPTWSGTSIIISNLSENWTESRVREMAEYDFARLTDPFADPGERPRIAIFWNGERKAIPIMPSALLSAAHARVEGCYSVVDGSPTLTCTIEALDLGFAHPKEREVITLSVEDLQSAMIGRDRHIEDSALRSVGPFSFEAHWYNRRRLSRVDAIGEQRAVRELQEKWSGIMLFRDRFRVFPYGEDEDDWLELDRRALRRSGYTLNKTQFIGRVSISRTANPMLVDQTNREGLRITPEQQVFLEVIRYAVQDRLGAFMRDVERQYKNQKVDLSDAQAQVTRLEDRAKSAIRRLKRLTPPEGDEAIEDLQQTLFEFTEFAARARQRIAEVEQESRQMIDMAGVGLMVEVVAHELARASENALKALDRLRSKDVPDSLRPQFRTLQAELKSVSKRVRILDPMSVSGRQRTEVFALDELIRDTIEAHEAQFDRHNIRVFPDLPDRPVRVRAVKGMIVQILENLISNSTYWLDMRADREPRFKPEIRITLESGPPTITFEDNGRGISPDNREQVFKAFFSLKDTRRRRGLGLFIAREAAQHNGGTLTLAESINPETGRLHRFILELPEGAQL</sequence>
<evidence type="ECO:0000313" key="9">
    <source>
        <dbReference type="EMBL" id="QBY54443.1"/>
    </source>
</evidence>
<feature type="coiled-coil region" evidence="7">
    <location>
        <begin position="537"/>
        <end position="588"/>
    </location>
</feature>
<keyword evidence="7" id="KW-0175">Coiled coil</keyword>
<evidence type="ECO:0000313" key="10">
    <source>
        <dbReference type="Proteomes" id="UP000295294"/>
    </source>
</evidence>
<evidence type="ECO:0000256" key="5">
    <source>
        <dbReference type="ARBA" id="ARBA00022777"/>
    </source>
</evidence>
<dbReference type="PANTHER" id="PTHR44936:SF10">
    <property type="entry name" value="SENSOR PROTEIN RSTB"/>
    <property type="match status" value="1"/>
</dbReference>
<dbReference type="AlphaFoldDB" id="A0A4P7LLI3"/>
<dbReference type="SUPFAM" id="SSF55874">
    <property type="entry name" value="ATPase domain of HSP90 chaperone/DNA topoisomerase II/histidine kinase"/>
    <property type="match status" value="2"/>
</dbReference>
<evidence type="ECO:0000256" key="4">
    <source>
        <dbReference type="ARBA" id="ARBA00022741"/>
    </source>
</evidence>
<keyword evidence="6" id="KW-0067">ATP-binding</keyword>
<dbReference type="Gene3D" id="3.30.565.10">
    <property type="entry name" value="Histidine kinase-like ATPase, C-terminal domain"/>
    <property type="match status" value="2"/>
</dbReference>
<dbReference type="GO" id="GO:0005524">
    <property type="term" value="F:ATP binding"/>
    <property type="evidence" value="ECO:0007669"/>
    <property type="project" value="UniProtKB-KW"/>
</dbReference>
<dbReference type="OrthoDB" id="9816482at2"/>
<feature type="domain" description="Histidine kinase" evidence="8">
    <location>
        <begin position="566"/>
        <end position="784"/>
    </location>
</feature>
<feature type="coiled-coil region" evidence="7">
    <location>
        <begin position="476"/>
        <end position="510"/>
    </location>
</feature>
<evidence type="ECO:0000256" key="1">
    <source>
        <dbReference type="ARBA" id="ARBA00000085"/>
    </source>
</evidence>
<dbReference type="InterPro" id="IPR004358">
    <property type="entry name" value="Sig_transdc_His_kin-like_C"/>
</dbReference>
<dbReference type="GO" id="GO:0004673">
    <property type="term" value="F:protein histidine kinase activity"/>
    <property type="evidence" value="ECO:0007669"/>
    <property type="project" value="UniProtKB-EC"/>
</dbReference>
<dbReference type="KEGG" id="cox:E0W60_25945"/>
<dbReference type="InterPro" id="IPR003594">
    <property type="entry name" value="HATPase_dom"/>
</dbReference>
<evidence type="ECO:0000256" key="2">
    <source>
        <dbReference type="ARBA" id="ARBA00012438"/>
    </source>
</evidence>
<evidence type="ECO:0000256" key="3">
    <source>
        <dbReference type="ARBA" id="ARBA00022679"/>
    </source>
</evidence>
<dbReference type="PANTHER" id="PTHR44936">
    <property type="entry name" value="SENSOR PROTEIN CREC"/>
    <property type="match status" value="1"/>
</dbReference>
<evidence type="ECO:0000256" key="7">
    <source>
        <dbReference type="SAM" id="Coils"/>
    </source>
</evidence>
<comment type="catalytic activity">
    <reaction evidence="1">
        <text>ATP + protein L-histidine = ADP + protein N-phospho-L-histidine.</text>
        <dbReference type="EC" id="2.7.13.3"/>
    </reaction>
</comment>